<dbReference type="AlphaFoldDB" id="A0A8H6E0S5"/>
<gene>
    <name evidence="1" type="ORF">ETB97_010047</name>
</gene>
<reference evidence="1 2" key="1">
    <citation type="submission" date="2019-04" db="EMBL/GenBank/DDBJ databases">
        <title>Aspergillus burnettii sp. nov., novel species from soil in southeast Queensland.</title>
        <authorList>
            <person name="Gilchrist C.L.M."/>
            <person name="Pitt J.I."/>
            <person name="Lange L."/>
            <person name="Lacey H.J."/>
            <person name="Vuong D."/>
            <person name="Midgley D.J."/>
            <person name="Greenfield P."/>
            <person name="Bradbury M."/>
            <person name="Lacey E."/>
            <person name="Busk P.K."/>
            <person name="Pilgaard B."/>
            <person name="Chooi Y.H."/>
            <person name="Piggott A.M."/>
        </authorList>
    </citation>
    <scope>NUCLEOTIDE SEQUENCE [LARGE SCALE GENOMIC DNA]</scope>
    <source>
        <strain evidence="1 2">FRR 5400</strain>
    </source>
</reference>
<proteinExistence type="predicted"/>
<sequence>MPQPISVQLTRVFEAIGDFLWTSGTIKTGMETINDGFTAKWTAIKGIFSISEIPSDTNIFSKASSELGYLLDELIGPELDVGHVSMQKTADGWKMYLAGWECISHVAVYK</sequence>
<evidence type="ECO:0000313" key="1">
    <source>
        <dbReference type="EMBL" id="KAF5855107.1"/>
    </source>
</evidence>
<name>A0A8H6E0S5_PETAA</name>
<evidence type="ECO:0000313" key="2">
    <source>
        <dbReference type="Proteomes" id="UP000541154"/>
    </source>
</evidence>
<dbReference type="Proteomes" id="UP000541154">
    <property type="component" value="Unassembled WGS sequence"/>
</dbReference>
<protein>
    <submittedName>
        <fullName evidence="1">Uncharacterized protein</fullName>
    </submittedName>
</protein>
<keyword evidence="2" id="KW-1185">Reference proteome</keyword>
<comment type="caution">
    <text evidence="1">The sequence shown here is derived from an EMBL/GenBank/DDBJ whole genome shotgun (WGS) entry which is preliminary data.</text>
</comment>
<dbReference type="EMBL" id="SPNV01000505">
    <property type="protein sequence ID" value="KAF5855107.1"/>
    <property type="molecule type" value="Genomic_DNA"/>
</dbReference>
<organism evidence="1 2">
    <name type="scientific">Petromyces alliaceus</name>
    <name type="common">Aspergillus alliaceus</name>
    <dbReference type="NCBI Taxonomy" id="209559"/>
    <lineage>
        <taxon>Eukaryota</taxon>
        <taxon>Fungi</taxon>
        <taxon>Dikarya</taxon>
        <taxon>Ascomycota</taxon>
        <taxon>Pezizomycotina</taxon>
        <taxon>Eurotiomycetes</taxon>
        <taxon>Eurotiomycetidae</taxon>
        <taxon>Eurotiales</taxon>
        <taxon>Aspergillaceae</taxon>
        <taxon>Aspergillus</taxon>
        <taxon>Aspergillus subgen. Circumdati</taxon>
    </lineage>
</organism>
<accession>A0A8H6E0S5</accession>